<dbReference type="InterPro" id="IPR002885">
    <property type="entry name" value="PPR_rpt"/>
</dbReference>
<dbReference type="InterPro" id="IPR046849">
    <property type="entry name" value="E2_motif"/>
</dbReference>
<dbReference type="PANTHER" id="PTHR24015:SF548">
    <property type="entry name" value="OS08G0340900 PROTEIN"/>
    <property type="match status" value="1"/>
</dbReference>
<evidence type="ECO:0000256" key="2">
    <source>
        <dbReference type="ARBA" id="ARBA00022737"/>
    </source>
</evidence>
<evidence type="ECO:0000313" key="5">
    <source>
        <dbReference type="EMBL" id="EFJ29075.1"/>
    </source>
</evidence>
<dbReference type="PANTHER" id="PTHR24015">
    <property type="entry name" value="OS07G0578800 PROTEIN-RELATED"/>
    <property type="match status" value="1"/>
</dbReference>
<feature type="repeat" description="PPR" evidence="3">
    <location>
        <begin position="77"/>
        <end position="111"/>
    </location>
</feature>
<organism evidence="6">
    <name type="scientific">Selaginella moellendorffii</name>
    <name type="common">Spikemoss</name>
    <dbReference type="NCBI Taxonomy" id="88036"/>
    <lineage>
        <taxon>Eukaryota</taxon>
        <taxon>Viridiplantae</taxon>
        <taxon>Streptophyta</taxon>
        <taxon>Embryophyta</taxon>
        <taxon>Tracheophyta</taxon>
        <taxon>Lycopodiopsida</taxon>
        <taxon>Selaginellales</taxon>
        <taxon>Selaginellaceae</taxon>
        <taxon>Selaginella</taxon>
    </lineage>
</organism>
<dbReference type="InterPro" id="IPR011990">
    <property type="entry name" value="TPR-like_helical_dom_sf"/>
</dbReference>
<dbReference type="GO" id="GO:0003729">
    <property type="term" value="F:mRNA binding"/>
    <property type="evidence" value="ECO:0007669"/>
    <property type="project" value="UniProtKB-ARBA"/>
</dbReference>
<evidence type="ECO:0000313" key="6">
    <source>
        <dbReference type="Proteomes" id="UP000001514"/>
    </source>
</evidence>
<keyword evidence="6" id="KW-1185">Reference proteome</keyword>
<dbReference type="SUPFAM" id="SSF48452">
    <property type="entry name" value="TPR-like"/>
    <property type="match status" value="1"/>
</dbReference>
<feature type="repeat" description="PPR" evidence="3">
    <location>
        <begin position="481"/>
        <end position="515"/>
    </location>
</feature>
<feature type="repeat" description="PPR" evidence="3">
    <location>
        <begin position="376"/>
        <end position="410"/>
    </location>
</feature>
<dbReference type="InterPro" id="IPR046848">
    <property type="entry name" value="E_motif"/>
</dbReference>
<dbReference type="Gramene" id="EFJ29075">
    <property type="protein sequence ID" value="EFJ29075"/>
    <property type="gene ID" value="SELMODRAFT_92231"/>
</dbReference>
<dbReference type="GO" id="GO:0009451">
    <property type="term" value="P:RNA modification"/>
    <property type="evidence" value="ECO:0007669"/>
    <property type="project" value="InterPro"/>
</dbReference>
<dbReference type="Pfam" id="PF20430">
    <property type="entry name" value="Eplus_motif"/>
    <property type="match status" value="1"/>
</dbReference>
<accession>D8RF90</accession>
<name>D8RF90_SELML</name>
<keyword evidence="2" id="KW-0677">Repeat</keyword>
<sequence length="789" mass="86910">MISSVLPPAAPVDSWRDLARLVDESTSLDQGRKIHRRVIESGYGDHLFLSNHLLHMYARLESSRDAELLLDRMPRRNAVSWNAVIRANAQAGDFPRSLLFFQRMLQDGSVPDAVVFLSLIKAPGTIQEGEIVQDFAKKSGFDRSFVVGTALIGMYGRCGRLDRAKDAFDRIQERGVVSWNALITVYSRGDEKEQSLRVFREMLLQGIAPNAVTIICIASAVAGIAAKITTCGNLIHACSIDSGLISVTTVANSIINLFGRGGNISRANEIFEKVDQRDVCSWNTMIAAFAKNGHVFEALDLYGRMTIRPDGVTFVNVLEACDCPDDLERGESIHRDARAHGYDSDLIVATALVSMYRRCGRLDRAAEVFAAIQHPGVITLNAIIAAHAQFGRADGSLLHFRQMLQLGIRPSKFTLVAVLGACATSGAAASAGRDLHRWMAECPGDCDPHDILVRNALVNMYAKCGDLDAARGIFDAAPQGNVSTWNAIMAGYAQHGYADMAVRLLYEMQLAGISPDPISFTAALSASSHARQVEDGARIFYAISRDYGLIPSVEHYGAVVDLLGRAGWLEEAEGFLRSMAIAADAAAWMALLGACRIHKDQDRAMRAAEAIVAIDPSHGASYTVLSNVYSAAGRWDEAEEIRRRMGENGARKEPGRSWIEVKNRVHEFAVKDRSHPRTGEIYERLDELRVVLKSEEDYVPDVGSVLHDVEDEHRENLLWHHSEKLALGFGLIGTKEGSKITIIKNLRICEDCHVVMKLTSKNTKREIVVRDCYRFHHFNGGACSCSDCW</sequence>
<dbReference type="Gene3D" id="1.25.40.10">
    <property type="entry name" value="Tetratricopeptide repeat domain"/>
    <property type="match status" value="5"/>
</dbReference>
<dbReference type="KEGG" id="smo:SELMODRAFT_92231"/>
<evidence type="ECO:0000256" key="1">
    <source>
        <dbReference type="ARBA" id="ARBA00006643"/>
    </source>
</evidence>
<feature type="repeat" description="PPR" evidence="3">
    <location>
        <begin position="175"/>
        <end position="209"/>
    </location>
</feature>
<evidence type="ECO:0000259" key="4">
    <source>
        <dbReference type="Pfam" id="PF14432"/>
    </source>
</evidence>
<dbReference type="Pfam" id="PF01535">
    <property type="entry name" value="PPR"/>
    <property type="match status" value="6"/>
</dbReference>
<dbReference type="FunFam" id="1.25.40.10:FF:000690">
    <property type="entry name" value="Pentatricopeptide repeat-containing protein"/>
    <property type="match status" value="1"/>
</dbReference>
<dbReference type="AlphaFoldDB" id="D8RF90"/>
<feature type="repeat" description="PPR" evidence="3">
    <location>
        <begin position="618"/>
        <end position="652"/>
    </location>
</feature>
<dbReference type="OrthoDB" id="185373at2759"/>
<protein>
    <recommendedName>
        <fullName evidence="4">DYW domain-containing protein</fullName>
    </recommendedName>
</protein>
<dbReference type="HOGENOM" id="CLU_002706_15_10_1"/>
<dbReference type="Pfam" id="PF14432">
    <property type="entry name" value="DYW_deaminase"/>
    <property type="match status" value="1"/>
</dbReference>
<dbReference type="NCBIfam" id="TIGR00756">
    <property type="entry name" value="PPR"/>
    <property type="match status" value="5"/>
</dbReference>
<dbReference type="InterPro" id="IPR032867">
    <property type="entry name" value="DYW_dom"/>
</dbReference>
<reference evidence="5 6" key="1">
    <citation type="journal article" date="2011" name="Science">
        <title>The Selaginella genome identifies genetic changes associated with the evolution of vascular plants.</title>
        <authorList>
            <person name="Banks J.A."/>
            <person name="Nishiyama T."/>
            <person name="Hasebe M."/>
            <person name="Bowman J.L."/>
            <person name="Gribskov M."/>
            <person name="dePamphilis C."/>
            <person name="Albert V.A."/>
            <person name="Aono N."/>
            <person name="Aoyama T."/>
            <person name="Ambrose B.A."/>
            <person name="Ashton N.W."/>
            <person name="Axtell M.J."/>
            <person name="Barker E."/>
            <person name="Barker M.S."/>
            <person name="Bennetzen J.L."/>
            <person name="Bonawitz N.D."/>
            <person name="Chapple C."/>
            <person name="Cheng C."/>
            <person name="Correa L.G."/>
            <person name="Dacre M."/>
            <person name="DeBarry J."/>
            <person name="Dreyer I."/>
            <person name="Elias M."/>
            <person name="Engstrom E.M."/>
            <person name="Estelle M."/>
            <person name="Feng L."/>
            <person name="Finet C."/>
            <person name="Floyd S.K."/>
            <person name="Frommer W.B."/>
            <person name="Fujita T."/>
            <person name="Gramzow L."/>
            <person name="Gutensohn M."/>
            <person name="Harholt J."/>
            <person name="Hattori M."/>
            <person name="Heyl A."/>
            <person name="Hirai T."/>
            <person name="Hiwatashi Y."/>
            <person name="Ishikawa M."/>
            <person name="Iwata M."/>
            <person name="Karol K.G."/>
            <person name="Koehler B."/>
            <person name="Kolukisaoglu U."/>
            <person name="Kubo M."/>
            <person name="Kurata T."/>
            <person name="Lalonde S."/>
            <person name="Li K."/>
            <person name="Li Y."/>
            <person name="Litt A."/>
            <person name="Lyons E."/>
            <person name="Manning G."/>
            <person name="Maruyama T."/>
            <person name="Michael T.P."/>
            <person name="Mikami K."/>
            <person name="Miyazaki S."/>
            <person name="Morinaga S."/>
            <person name="Murata T."/>
            <person name="Mueller-Roeber B."/>
            <person name="Nelson D.R."/>
            <person name="Obara M."/>
            <person name="Oguri Y."/>
            <person name="Olmstead R.G."/>
            <person name="Onodera N."/>
            <person name="Petersen B.L."/>
            <person name="Pils B."/>
            <person name="Prigge M."/>
            <person name="Rensing S.A."/>
            <person name="Riano-Pachon D.M."/>
            <person name="Roberts A.W."/>
            <person name="Sato Y."/>
            <person name="Scheller H.V."/>
            <person name="Schulz B."/>
            <person name="Schulz C."/>
            <person name="Shakirov E.V."/>
            <person name="Shibagaki N."/>
            <person name="Shinohara N."/>
            <person name="Shippen D.E."/>
            <person name="Soerensen I."/>
            <person name="Sotooka R."/>
            <person name="Sugimoto N."/>
            <person name="Sugita M."/>
            <person name="Sumikawa N."/>
            <person name="Tanurdzic M."/>
            <person name="Theissen G."/>
            <person name="Ulvskov P."/>
            <person name="Wakazuki S."/>
            <person name="Weng J.K."/>
            <person name="Willats W.W."/>
            <person name="Wipf D."/>
            <person name="Wolf P.G."/>
            <person name="Yang L."/>
            <person name="Zimmer A.D."/>
            <person name="Zhu Q."/>
            <person name="Mitros T."/>
            <person name="Hellsten U."/>
            <person name="Loque D."/>
            <person name="Otillar R."/>
            <person name="Salamov A."/>
            <person name="Schmutz J."/>
            <person name="Shapiro H."/>
            <person name="Lindquist E."/>
            <person name="Lucas S."/>
            <person name="Rokhsar D."/>
            <person name="Grigoriev I.V."/>
        </authorList>
    </citation>
    <scope>NUCLEOTIDE SEQUENCE [LARGE SCALE GENOMIC DNA]</scope>
</reference>
<dbReference type="Pfam" id="PF13041">
    <property type="entry name" value="PPR_2"/>
    <property type="match status" value="2"/>
</dbReference>
<dbReference type="Pfam" id="PF20431">
    <property type="entry name" value="E_motif"/>
    <property type="match status" value="1"/>
</dbReference>
<dbReference type="PROSITE" id="PS51375">
    <property type="entry name" value="PPR"/>
    <property type="match status" value="6"/>
</dbReference>
<gene>
    <name evidence="5" type="ORF">SELMODRAFT_92231</name>
</gene>
<dbReference type="InParanoid" id="D8RF90"/>
<comment type="similarity">
    <text evidence="1">Belongs to the PPR family. PCMP-H subfamily.</text>
</comment>
<dbReference type="EMBL" id="GL377578">
    <property type="protein sequence ID" value="EFJ29075.1"/>
    <property type="molecule type" value="Genomic_DNA"/>
</dbReference>
<dbReference type="eggNOG" id="KOG4197">
    <property type="taxonomic scope" value="Eukaryota"/>
</dbReference>
<dbReference type="Proteomes" id="UP000001514">
    <property type="component" value="Unassembled WGS sequence"/>
</dbReference>
<feature type="domain" description="DYW" evidence="4">
    <location>
        <begin position="698"/>
        <end position="789"/>
    </location>
</feature>
<dbReference type="InterPro" id="IPR046960">
    <property type="entry name" value="PPR_At4g14850-like_plant"/>
</dbReference>
<evidence type="ECO:0000256" key="3">
    <source>
        <dbReference type="PROSITE-ProRule" id="PRU00708"/>
    </source>
</evidence>
<dbReference type="GO" id="GO:0008270">
    <property type="term" value="F:zinc ion binding"/>
    <property type="evidence" value="ECO:0007669"/>
    <property type="project" value="InterPro"/>
</dbReference>
<proteinExistence type="inferred from homology"/>
<feature type="repeat" description="PPR" evidence="3">
    <location>
        <begin position="278"/>
        <end position="308"/>
    </location>
</feature>